<protein>
    <recommendedName>
        <fullName evidence="2">Metallo-beta-lactamase domain-containing protein</fullName>
    </recommendedName>
</protein>
<sequence>MLMNITVVGYWHAYPERGEATSGYLLEHGSTKLLLDCGSGVVSNVQKYIDLIDLNGVVLSHYHHDHFADIGPLQYAQIVNKGMGKRKKNFTIYAHQEDTASFNKLAYKDLVKSVAYNEREPLKIGPFAFNFFKTQHPVPCYAMKITCDGKQIVYTADSSYFAGLADFANGCDLVITECSGYSGDHVGQYGHMNSKDAAKLAVHSGVEKIILSHLPHHGNHEQLKREVEETFSGDVVLAKAGLVLEL</sequence>
<evidence type="ECO:0000259" key="2">
    <source>
        <dbReference type="SMART" id="SM00849"/>
    </source>
</evidence>
<organism evidence="3 4">
    <name type="scientific">Alkalihalophilus marmarensis DSM 21297</name>
    <dbReference type="NCBI Taxonomy" id="1188261"/>
    <lineage>
        <taxon>Bacteria</taxon>
        <taxon>Bacillati</taxon>
        <taxon>Bacillota</taxon>
        <taxon>Bacilli</taxon>
        <taxon>Bacillales</taxon>
        <taxon>Bacillaceae</taxon>
        <taxon>Alkalihalophilus</taxon>
    </lineage>
</organism>
<dbReference type="Proteomes" id="UP000017170">
    <property type="component" value="Unassembled WGS sequence"/>
</dbReference>
<dbReference type="InterPro" id="IPR001279">
    <property type="entry name" value="Metallo-B-lactamas"/>
</dbReference>
<dbReference type="PATRIC" id="fig|1188261.3.peg.2485"/>
<keyword evidence="4" id="KW-1185">Reference proteome</keyword>
<dbReference type="PANTHER" id="PTHR46018">
    <property type="entry name" value="ZINC PHOSPHODIESTERASE ELAC PROTEIN 1"/>
    <property type="match status" value="1"/>
</dbReference>
<dbReference type="PANTHER" id="PTHR46018:SF4">
    <property type="entry name" value="METALLO-HYDROLASE YHFI-RELATED"/>
    <property type="match status" value="1"/>
</dbReference>
<dbReference type="GO" id="GO:0042781">
    <property type="term" value="F:3'-tRNA processing endoribonuclease activity"/>
    <property type="evidence" value="ECO:0007669"/>
    <property type="project" value="TreeGrafter"/>
</dbReference>
<dbReference type="Gene3D" id="3.60.15.10">
    <property type="entry name" value="Ribonuclease Z/Hydroxyacylglutathione hydrolase-like"/>
    <property type="match status" value="1"/>
</dbReference>
<dbReference type="EMBL" id="ATAE01000033">
    <property type="protein sequence ID" value="ERN52644.1"/>
    <property type="molecule type" value="Genomic_DNA"/>
</dbReference>
<dbReference type="SUPFAM" id="SSF56281">
    <property type="entry name" value="Metallo-hydrolase/oxidoreductase"/>
    <property type="match status" value="1"/>
</dbReference>
<evidence type="ECO:0000313" key="3">
    <source>
        <dbReference type="EMBL" id="ERN52644.1"/>
    </source>
</evidence>
<accession>U6SLP0</accession>
<evidence type="ECO:0000256" key="1">
    <source>
        <dbReference type="ARBA" id="ARBA00022833"/>
    </source>
</evidence>
<reference evidence="3 4" key="1">
    <citation type="journal article" date="2013" name="Genome Announc.">
        <title>Genome Sequence of the Extreme Obligate Alkaliphile Bacillus marmarensis Strain DSM 21297.</title>
        <authorList>
            <person name="Wernick D.G."/>
            <person name="Choi K.Y."/>
            <person name="Tat C.A."/>
            <person name="Lafontaine Rivera J.G."/>
            <person name="Liao J.C."/>
        </authorList>
    </citation>
    <scope>NUCLEOTIDE SEQUENCE [LARGE SCALE GENOMIC DNA]</scope>
    <source>
        <strain evidence="3 4">DSM 21297</strain>
    </source>
</reference>
<feature type="domain" description="Metallo-beta-lactamase" evidence="2">
    <location>
        <begin position="20"/>
        <end position="213"/>
    </location>
</feature>
<dbReference type="InterPro" id="IPR036866">
    <property type="entry name" value="RibonucZ/Hydroxyglut_hydro"/>
</dbReference>
<name>U6SLP0_9BACI</name>
<dbReference type="Pfam" id="PF12706">
    <property type="entry name" value="Lactamase_B_2"/>
    <property type="match status" value="1"/>
</dbReference>
<dbReference type="SMART" id="SM00849">
    <property type="entry name" value="Lactamase_B"/>
    <property type="match status" value="1"/>
</dbReference>
<proteinExistence type="predicted"/>
<evidence type="ECO:0000313" key="4">
    <source>
        <dbReference type="Proteomes" id="UP000017170"/>
    </source>
</evidence>
<gene>
    <name evidence="3" type="ORF">A33I_15325</name>
</gene>
<comment type="caution">
    <text evidence="3">The sequence shown here is derived from an EMBL/GenBank/DDBJ whole genome shotgun (WGS) entry which is preliminary data.</text>
</comment>
<dbReference type="AlphaFoldDB" id="U6SLP0"/>
<keyword evidence="1" id="KW-0862">Zinc</keyword>
<dbReference type="CDD" id="cd07716">
    <property type="entry name" value="RNaseZ_short-form-like_MBL-fold"/>
    <property type="match status" value="1"/>
</dbReference>